<dbReference type="InterPro" id="IPR006665">
    <property type="entry name" value="OmpA-like"/>
</dbReference>
<comment type="caution">
    <text evidence="8">The sequence shown here is derived from an EMBL/GenBank/DDBJ whole genome shotgun (WGS) entry which is preliminary data.</text>
</comment>
<dbReference type="InterPro" id="IPR036737">
    <property type="entry name" value="OmpA-like_sf"/>
</dbReference>
<evidence type="ECO:0000256" key="4">
    <source>
        <dbReference type="PROSITE-ProRule" id="PRU00473"/>
    </source>
</evidence>
<sequence length="459" mass="51625">MKRSYIYIAFFVLLIFLAGCKDTTNEEPNSSKAKENGSGEEQSKSKETEGQKEPKESPIDYKEDIGNLKVWIGGEMIVEDDQIIVEGQSNLLPGSIISSSGNSTLPIAAFMKNAEVQKDGSFRFEYPGYEGNAIIDFRLSSLGEDTTKHYGVYFNQVTGPQRYKTSQSEQYEVRASILLDANKDIPYTLPIETPKWSELPADYGESNIWMNVDVTTDHKFIYIHGKSNLLEGTWLGGDLMNATDVIVPFSYDYTNVNPDGSFALKIPYLSLRPGMYIPIQVHADQNSWDDVLAAYGEDFGKLEGDLLQTTDDGKRYLEKTIELDIPDMEPPEKVDLTVADEEIKMQVPDDLLFDFDESTLKDSSQETLDGILAELEELEPETTVHINGHTDNQGETSYNLNLSLERAESVFHYLEEHGDISHLTIHTEGYGETAPIESNEDEDGRSKNRRVEMVINPED</sequence>
<feature type="region of interest" description="Disordered" evidence="5">
    <location>
        <begin position="25"/>
        <end position="59"/>
    </location>
</feature>
<accession>A0A417YDU1</accession>
<dbReference type="AlphaFoldDB" id="A0A417YDU1"/>
<feature type="signal peptide" evidence="6">
    <location>
        <begin position="1"/>
        <end position="20"/>
    </location>
</feature>
<dbReference type="OrthoDB" id="193257at2"/>
<dbReference type="Pfam" id="PF00691">
    <property type="entry name" value="OmpA"/>
    <property type="match status" value="1"/>
</dbReference>
<name>A0A417YDU1_9BACI</name>
<protein>
    <submittedName>
        <fullName evidence="8">OmpA family protein</fullName>
    </submittedName>
</protein>
<keyword evidence="9" id="KW-1185">Reference proteome</keyword>
<evidence type="ECO:0000313" key="8">
    <source>
        <dbReference type="EMBL" id="RHW30810.1"/>
    </source>
</evidence>
<dbReference type="InterPro" id="IPR006664">
    <property type="entry name" value="OMP_bac"/>
</dbReference>
<dbReference type="SUPFAM" id="SSF103088">
    <property type="entry name" value="OmpA-like"/>
    <property type="match status" value="1"/>
</dbReference>
<feature type="compositionally biased region" description="Basic and acidic residues" evidence="5">
    <location>
        <begin position="32"/>
        <end position="59"/>
    </location>
</feature>
<dbReference type="InterPro" id="IPR050330">
    <property type="entry name" value="Bact_OuterMem_StrucFunc"/>
</dbReference>
<dbReference type="PROSITE" id="PS51123">
    <property type="entry name" value="OMPA_2"/>
    <property type="match status" value="1"/>
</dbReference>
<feature type="domain" description="OmpA-like" evidence="7">
    <location>
        <begin position="339"/>
        <end position="459"/>
    </location>
</feature>
<dbReference type="Gene3D" id="3.30.1330.60">
    <property type="entry name" value="OmpA-like domain"/>
    <property type="match status" value="1"/>
</dbReference>
<dbReference type="EMBL" id="QWEH01000011">
    <property type="protein sequence ID" value="RHW30810.1"/>
    <property type="molecule type" value="Genomic_DNA"/>
</dbReference>
<feature type="region of interest" description="Disordered" evidence="5">
    <location>
        <begin position="429"/>
        <end position="459"/>
    </location>
</feature>
<reference evidence="8 9" key="1">
    <citation type="journal article" date="2007" name="Int. J. Syst. Evol. Microbiol.">
        <title>Oceanobacillus profundus sp. nov., isolated from a deep-sea sediment core.</title>
        <authorList>
            <person name="Kim Y.G."/>
            <person name="Choi D.H."/>
            <person name="Hyun S."/>
            <person name="Cho B.C."/>
        </authorList>
    </citation>
    <scope>NUCLEOTIDE SEQUENCE [LARGE SCALE GENOMIC DNA]</scope>
    <source>
        <strain evidence="8 9">DSM 18246</strain>
    </source>
</reference>
<keyword evidence="3" id="KW-0998">Cell outer membrane</keyword>
<dbReference type="PROSITE" id="PS51257">
    <property type="entry name" value="PROKAR_LIPOPROTEIN"/>
    <property type="match status" value="1"/>
</dbReference>
<dbReference type="CDD" id="cd07185">
    <property type="entry name" value="OmpA_C-like"/>
    <property type="match status" value="1"/>
</dbReference>
<keyword evidence="2 4" id="KW-0472">Membrane</keyword>
<evidence type="ECO:0000256" key="1">
    <source>
        <dbReference type="ARBA" id="ARBA00004442"/>
    </source>
</evidence>
<keyword evidence="6" id="KW-0732">Signal</keyword>
<evidence type="ECO:0000256" key="5">
    <source>
        <dbReference type="SAM" id="MobiDB-lite"/>
    </source>
</evidence>
<comment type="subcellular location">
    <subcellularLocation>
        <location evidence="1">Cell outer membrane</location>
    </subcellularLocation>
</comment>
<dbReference type="RefSeq" id="WP_118889809.1">
    <property type="nucleotide sequence ID" value="NZ_PHUT01000011.1"/>
</dbReference>
<feature type="chain" id="PRO_5038709466" evidence="6">
    <location>
        <begin position="21"/>
        <end position="459"/>
    </location>
</feature>
<evidence type="ECO:0000259" key="7">
    <source>
        <dbReference type="PROSITE" id="PS51123"/>
    </source>
</evidence>
<evidence type="ECO:0000256" key="3">
    <source>
        <dbReference type="ARBA" id="ARBA00023237"/>
    </source>
</evidence>
<evidence type="ECO:0000313" key="9">
    <source>
        <dbReference type="Proteomes" id="UP000285456"/>
    </source>
</evidence>
<dbReference type="GO" id="GO:0009279">
    <property type="term" value="C:cell outer membrane"/>
    <property type="evidence" value="ECO:0007669"/>
    <property type="project" value="UniProtKB-SubCell"/>
</dbReference>
<dbReference type="Proteomes" id="UP000285456">
    <property type="component" value="Unassembled WGS sequence"/>
</dbReference>
<dbReference type="PRINTS" id="PR01021">
    <property type="entry name" value="OMPADOMAIN"/>
</dbReference>
<gene>
    <name evidence="8" type="ORF">D1B32_15415</name>
</gene>
<proteinExistence type="predicted"/>
<dbReference type="PANTHER" id="PTHR30329:SF21">
    <property type="entry name" value="LIPOPROTEIN YIAD-RELATED"/>
    <property type="match status" value="1"/>
</dbReference>
<organism evidence="8 9">
    <name type="scientific">Oceanobacillus profundus</name>
    <dbReference type="NCBI Taxonomy" id="372463"/>
    <lineage>
        <taxon>Bacteria</taxon>
        <taxon>Bacillati</taxon>
        <taxon>Bacillota</taxon>
        <taxon>Bacilli</taxon>
        <taxon>Bacillales</taxon>
        <taxon>Bacillaceae</taxon>
        <taxon>Oceanobacillus</taxon>
    </lineage>
</organism>
<dbReference type="PANTHER" id="PTHR30329">
    <property type="entry name" value="STATOR ELEMENT OF FLAGELLAR MOTOR COMPLEX"/>
    <property type="match status" value="1"/>
</dbReference>
<evidence type="ECO:0000256" key="2">
    <source>
        <dbReference type="ARBA" id="ARBA00023136"/>
    </source>
</evidence>
<evidence type="ECO:0000256" key="6">
    <source>
        <dbReference type="SAM" id="SignalP"/>
    </source>
</evidence>